<comment type="similarity">
    <text evidence="2">Belongs to the AOR/FOR family.</text>
</comment>
<dbReference type="InterPro" id="IPR036503">
    <property type="entry name" value="Ald_Fedxn_OxRdtase_N_sf"/>
</dbReference>
<dbReference type="SUPFAM" id="SSF56228">
    <property type="entry name" value="Aldehyde ferredoxin oxidoreductase, N-terminal domain"/>
    <property type="match status" value="1"/>
</dbReference>
<feature type="compositionally biased region" description="Basic and acidic residues" evidence="9">
    <location>
        <begin position="576"/>
        <end position="590"/>
    </location>
</feature>
<evidence type="ECO:0000256" key="5">
    <source>
        <dbReference type="ARBA" id="ARBA00023002"/>
    </source>
</evidence>
<keyword evidence="5" id="KW-0560">Oxidoreductase</keyword>
<proteinExistence type="inferred from homology"/>
<dbReference type="Pfam" id="PF01314">
    <property type="entry name" value="AFOR_C"/>
    <property type="match status" value="1"/>
</dbReference>
<dbReference type="EMBL" id="QFDM01000001">
    <property type="protein sequence ID" value="MCM2465329.1"/>
    <property type="molecule type" value="Genomic_DNA"/>
</dbReference>
<evidence type="ECO:0000256" key="6">
    <source>
        <dbReference type="ARBA" id="ARBA00023004"/>
    </source>
</evidence>
<evidence type="ECO:0000313" key="12">
    <source>
        <dbReference type="Proteomes" id="UP001523230"/>
    </source>
</evidence>
<dbReference type="RefSeq" id="WP_250986565.1">
    <property type="nucleotide sequence ID" value="NZ_QFDM01000001.1"/>
</dbReference>
<evidence type="ECO:0000256" key="2">
    <source>
        <dbReference type="ARBA" id="ARBA00011032"/>
    </source>
</evidence>
<dbReference type="PANTHER" id="PTHR30038:SF0">
    <property type="entry name" value="TUNGSTEN-CONTAINING ALDEHYDE FERREDOXIN OXIDOREDUCTASE"/>
    <property type="match status" value="1"/>
</dbReference>
<dbReference type="GO" id="GO:0016491">
    <property type="term" value="F:oxidoreductase activity"/>
    <property type="evidence" value="ECO:0007669"/>
    <property type="project" value="UniProtKB-KW"/>
</dbReference>
<keyword evidence="3" id="KW-0004">4Fe-4S</keyword>
<dbReference type="Gene3D" id="1.10.569.10">
    <property type="entry name" value="Aldehyde Ferredoxin Oxidoreductase Protein, subunit A, domain 2"/>
    <property type="match status" value="1"/>
</dbReference>
<dbReference type="Gene3D" id="3.60.9.10">
    <property type="entry name" value="Aldehyde ferredoxin oxidoreductase, N-terminal domain"/>
    <property type="match status" value="1"/>
</dbReference>
<dbReference type="AlphaFoldDB" id="A0ABD4TE93"/>
<evidence type="ECO:0000256" key="8">
    <source>
        <dbReference type="ARBA" id="ARBA00049934"/>
    </source>
</evidence>
<gene>
    <name evidence="11" type="ORF">DIC75_03190</name>
</gene>
<dbReference type="Proteomes" id="UP001523230">
    <property type="component" value="Unassembled WGS sequence"/>
</dbReference>
<dbReference type="SMART" id="SM00790">
    <property type="entry name" value="AFOR_N"/>
    <property type="match status" value="1"/>
</dbReference>
<dbReference type="Pfam" id="PF02730">
    <property type="entry name" value="AFOR_N"/>
    <property type="match status" value="1"/>
</dbReference>
<reference evidence="11 12" key="1">
    <citation type="submission" date="2018-05" db="EMBL/GenBank/DDBJ databases">
        <title>Isolation and characterization of genus Methanoculleus species and their viruses from deep sea marine sediment offshore southwestern Taiwan.</title>
        <authorList>
            <person name="Wei W.-H."/>
            <person name="Chen W.-C."/>
            <person name="Lai M.-C."/>
            <person name="Chen S.-C."/>
        </authorList>
    </citation>
    <scope>NUCLEOTIDE SEQUENCE [LARGE SCALE GENOMIC DNA]</scope>
    <source>
        <strain evidence="11 12">CWC-02</strain>
    </source>
</reference>
<evidence type="ECO:0000256" key="3">
    <source>
        <dbReference type="ARBA" id="ARBA00022485"/>
    </source>
</evidence>
<name>A0ABD4TE93_9EURY</name>
<organism evidence="11 12">
    <name type="scientific">Methanoculleus oceani</name>
    <dbReference type="NCBI Taxonomy" id="2184756"/>
    <lineage>
        <taxon>Archaea</taxon>
        <taxon>Methanobacteriati</taxon>
        <taxon>Methanobacteriota</taxon>
        <taxon>Stenosarchaea group</taxon>
        <taxon>Methanomicrobia</taxon>
        <taxon>Methanomicrobiales</taxon>
        <taxon>Methanomicrobiaceae</taxon>
        <taxon>Methanoculleus</taxon>
    </lineage>
</organism>
<dbReference type="InterPro" id="IPR001203">
    <property type="entry name" value="OxRdtase_Ald_Fedxn_C"/>
</dbReference>
<evidence type="ECO:0000256" key="1">
    <source>
        <dbReference type="ARBA" id="ARBA00001966"/>
    </source>
</evidence>
<dbReference type="GO" id="GO:0051539">
    <property type="term" value="F:4 iron, 4 sulfur cluster binding"/>
    <property type="evidence" value="ECO:0007669"/>
    <property type="project" value="UniProtKB-KW"/>
</dbReference>
<evidence type="ECO:0000256" key="4">
    <source>
        <dbReference type="ARBA" id="ARBA00022723"/>
    </source>
</evidence>
<dbReference type="InterPro" id="IPR013985">
    <property type="entry name" value="Ald_Fedxn_OxRdtase_dom3"/>
</dbReference>
<keyword evidence="12" id="KW-1185">Reference proteome</keyword>
<dbReference type="InterPro" id="IPR036021">
    <property type="entry name" value="Tungsten_al_ferr_oxy-like_C"/>
</dbReference>
<dbReference type="SUPFAM" id="SSF48310">
    <property type="entry name" value="Aldehyde ferredoxin oxidoreductase, C-terminal domains"/>
    <property type="match status" value="1"/>
</dbReference>
<comment type="cofactor">
    <cofactor evidence="1">
        <name>[4Fe-4S] cluster</name>
        <dbReference type="ChEBI" id="CHEBI:49883"/>
    </cofactor>
</comment>
<comment type="caution">
    <text evidence="11">The sequence shown here is derived from an EMBL/GenBank/DDBJ whole genome shotgun (WGS) entry which is preliminary data.</text>
</comment>
<accession>A0ABD4TE93</accession>
<evidence type="ECO:0000313" key="11">
    <source>
        <dbReference type="EMBL" id="MCM2465329.1"/>
    </source>
</evidence>
<evidence type="ECO:0000256" key="7">
    <source>
        <dbReference type="ARBA" id="ARBA00023014"/>
    </source>
</evidence>
<dbReference type="Gene3D" id="1.10.599.10">
    <property type="entry name" value="Aldehyde Ferredoxin Oxidoreductase Protein, subunit A, domain 3"/>
    <property type="match status" value="1"/>
</dbReference>
<dbReference type="InterPro" id="IPR013984">
    <property type="entry name" value="Ald_Fedxn_OxRdtase_dom2"/>
</dbReference>
<evidence type="ECO:0000259" key="10">
    <source>
        <dbReference type="SMART" id="SM00790"/>
    </source>
</evidence>
<feature type="domain" description="Aldehyde ferredoxin oxidoreductase N-terminal" evidence="10">
    <location>
        <begin position="4"/>
        <end position="207"/>
    </location>
</feature>
<feature type="region of interest" description="Disordered" evidence="9">
    <location>
        <begin position="576"/>
        <end position="599"/>
    </location>
</feature>
<keyword evidence="4" id="KW-0479">Metal-binding</keyword>
<sequence length="599" mass="64450">MNGYAEKILHVDLARERTVEEPFPEEWRRAYIGGRGLGVRILEDLVNPGIDPLGAENVLVFATGPVSGSGLPLGSRYDVVTKSPLTGTLTSANSGGKFGTSMKRAGYDAVVIRGRAERPVYLLLDDGHAEVRDASELWGLTTSGTTAAIQEDLGDPGLSAACIGPAGERLARIAGIINENSRAAGRGGVGAVMGSKNLKAVAARGNGRITVADRDRFLALKGEIAEKIRENAISGGGLPRFGTAVLVNIINENYILPTRNFQTAHFPAAENVSGEKMADTILSGKMGCQACVIQCGRDVEVEGKRTAGPEYETIWAFGPDCGIDDLAAVVEANNLCNDLGLDTISTGSTIACAMELSEKGYIDEKIRFGDAERMVDLVRRIGYRDGIGDELAEGSFRFARKHGHPELSMSVKRQELPAYDPRGLQGHGLAYATSVRGGDHVYGYMIAPEVLGSPEKLDPYSNDGKAVWTKTFQDLTAFIDSSGSCLFTSFPLGAADYGAMVSAVTGYDLDAGEVLRIGERIWNMQKVFNLKAGCTLEDDTLPPRLLREPLAEGAPKGRVWERQPLLDEYYRARGWDREGRPTPERLRDLGIGEEAVPPL</sequence>
<dbReference type="GO" id="GO:0046872">
    <property type="term" value="F:metal ion binding"/>
    <property type="evidence" value="ECO:0007669"/>
    <property type="project" value="UniProtKB-KW"/>
</dbReference>
<keyword evidence="7" id="KW-0411">Iron-sulfur</keyword>
<comment type="cofactor">
    <cofactor evidence="8">
        <name>tungstopterin</name>
        <dbReference type="ChEBI" id="CHEBI:30402"/>
    </cofactor>
</comment>
<dbReference type="InterPro" id="IPR051919">
    <property type="entry name" value="W-dependent_AOR"/>
</dbReference>
<protein>
    <submittedName>
        <fullName evidence="11">Aldehyde ferredoxin oxidoreductase</fullName>
    </submittedName>
</protein>
<dbReference type="PANTHER" id="PTHR30038">
    <property type="entry name" value="ALDEHYDE FERREDOXIN OXIDOREDUCTASE"/>
    <property type="match status" value="1"/>
</dbReference>
<dbReference type="InterPro" id="IPR013983">
    <property type="entry name" value="Ald_Fedxn_OxRdtase_N"/>
</dbReference>
<evidence type="ECO:0000256" key="9">
    <source>
        <dbReference type="SAM" id="MobiDB-lite"/>
    </source>
</evidence>
<keyword evidence="6" id="KW-0408">Iron</keyword>